<protein>
    <submittedName>
        <fullName evidence="1">Putative secreted protein</fullName>
    </submittedName>
</protein>
<name>A0A2M4CBS0_9DIPT</name>
<sequence length="79" mass="8878">MGKWNMGGYGRRCLIKLNYYFSILFSLPSTFLYSSEATIINAGCRCSGAPIDTFRSLGAPTDRLAHYPRYHCAHRHGST</sequence>
<reference evidence="1" key="1">
    <citation type="submission" date="2018-01" db="EMBL/GenBank/DDBJ databases">
        <title>An insight into the sialome of Amazonian anophelines.</title>
        <authorList>
            <person name="Ribeiro J.M."/>
            <person name="Scarpassa V."/>
            <person name="Calvo E."/>
        </authorList>
    </citation>
    <scope>NUCLEOTIDE SEQUENCE</scope>
    <source>
        <tissue evidence="1">Salivary glands</tissue>
    </source>
</reference>
<accession>A0A2M4CBS0</accession>
<organism evidence="1">
    <name type="scientific">Anopheles marajoara</name>
    <dbReference type="NCBI Taxonomy" id="58244"/>
    <lineage>
        <taxon>Eukaryota</taxon>
        <taxon>Metazoa</taxon>
        <taxon>Ecdysozoa</taxon>
        <taxon>Arthropoda</taxon>
        <taxon>Hexapoda</taxon>
        <taxon>Insecta</taxon>
        <taxon>Pterygota</taxon>
        <taxon>Neoptera</taxon>
        <taxon>Endopterygota</taxon>
        <taxon>Diptera</taxon>
        <taxon>Nematocera</taxon>
        <taxon>Culicoidea</taxon>
        <taxon>Culicidae</taxon>
        <taxon>Anophelinae</taxon>
        <taxon>Anopheles</taxon>
    </lineage>
</organism>
<dbReference type="EMBL" id="GGFJ01013639">
    <property type="protein sequence ID" value="MBW62780.1"/>
    <property type="molecule type" value="Transcribed_RNA"/>
</dbReference>
<evidence type="ECO:0000313" key="1">
    <source>
        <dbReference type="EMBL" id="MBW62780.1"/>
    </source>
</evidence>
<proteinExistence type="predicted"/>
<dbReference type="AlphaFoldDB" id="A0A2M4CBS0"/>